<feature type="transmembrane region" description="Helical" evidence="9">
    <location>
        <begin position="91"/>
        <end position="114"/>
    </location>
</feature>
<protein>
    <submittedName>
        <fullName evidence="10">Branched-chain amino acid transport system permease protein</fullName>
    </submittedName>
</protein>
<evidence type="ECO:0000256" key="4">
    <source>
        <dbReference type="ARBA" id="ARBA00022692"/>
    </source>
</evidence>
<dbReference type="PANTHER" id="PTHR11795:SF451">
    <property type="entry name" value="ABC TRANSPORTER PERMEASE PROTEIN"/>
    <property type="match status" value="1"/>
</dbReference>
<keyword evidence="5" id="KW-0029">Amino-acid transport</keyword>
<evidence type="ECO:0000256" key="2">
    <source>
        <dbReference type="ARBA" id="ARBA00022448"/>
    </source>
</evidence>
<name>A0A1X7PJD7_9HYPH</name>
<evidence type="ECO:0000256" key="8">
    <source>
        <dbReference type="ARBA" id="ARBA00037998"/>
    </source>
</evidence>
<evidence type="ECO:0000313" key="10">
    <source>
        <dbReference type="EMBL" id="SMH51783.1"/>
    </source>
</evidence>
<evidence type="ECO:0000256" key="3">
    <source>
        <dbReference type="ARBA" id="ARBA00022475"/>
    </source>
</evidence>
<keyword evidence="3" id="KW-1003">Cell membrane</keyword>
<sequence>MDFFLLLIATGLVSGAAYGLIAMGFALIFKSTGVVNFAQGELVMLTAYISFTLYSTFDLSFFPLMLVTIPISMLIGLVLERLFIRPMLGEPIFAIVMVTVGLAVILRGITIMIWGPDPFNFTAGISTEVVYVGSVPFYPAQLYLIGALAVLTFAGWAFLRFSRMGIAMRAVATNETAALLVGISVSRIHAVAWMLSAAIASVAGVLFAANFKLAPDLWFQGLKSFPAVILGGLDSVIGSAAAGLVIGLIENLFQGYIGQGLREISGFIVIIIVLMVRPYGLFGSKDIERV</sequence>
<dbReference type="InterPro" id="IPR001851">
    <property type="entry name" value="ABC_transp_permease"/>
</dbReference>
<keyword evidence="6 9" id="KW-1133">Transmembrane helix</keyword>
<dbReference type="CDD" id="cd06582">
    <property type="entry name" value="TM_PBP1_LivH_like"/>
    <property type="match status" value="1"/>
</dbReference>
<dbReference type="PANTHER" id="PTHR11795">
    <property type="entry name" value="BRANCHED-CHAIN AMINO ACID TRANSPORT SYSTEM PERMEASE PROTEIN LIVH"/>
    <property type="match status" value="1"/>
</dbReference>
<feature type="transmembrane region" description="Helical" evidence="9">
    <location>
        <begin position="60"/>
        <end position="79"/>
    </location>
</feature>
<proteinExistence type="inferred from homology"/>
<keyword evidence="4 9" id="KW-0812">Transmembrane</keyword>
<feature type="transmembrane region" description="Helical" evidence="9">
    <location>
        <begin position="264"/>
        <end position="282"/>
    </location>
</feature>
<comment type="similarity">
    <text evidence="8">Belongs to the binding-protein-dependent transport system permease family. LivHM subfamily.</text>
</comment>
<evidence type="ECO:0000256" key="5">
    <source>
        <dbReference type="ARBA" id="ARBA00022970"/>
    </source>
</evidence>
<feature type="transmembrane region" description="Helical" evidence="9">
    <location>
        <begin position="191"/>
        <end position="213"/>
    </location>
</feature>
<evidence type="ECO:0000256" key="9">
    <source>
        <dbReference type="SAM" id="Phobius"/>
    </source>
</evidence>
<comment type="subcellular location">
    <subcellularLocation>
        <location evidence="1">Cell membrane</location>
        <topology evidence="1">Multi-pass membrane protein</topology>
    </subcellularLocation>
</comment>
<evidence type="ECO:0000256" key="6">
    <source>
        <dbReference type="ARBA" id="ARBA00022989"/>
    </source>
</evidence>
<dbReference type="RefSeq" id="WP_085466203.1">
    <property type="nucleotide sequence ID" value="NZ_FXBL01000004.1"/>
</dbReference>
<dbReference type="AlphaFoldDB" id="A0A1X7PJD7"/>
<dbReference type="OrthoDB" id="9797267at2"/>
<evidence type="ECO:0000256" key="7">
    <source>
        <dbReference type="ARBA" id="ARBA00023136"/>
    </source>
</evidence>
<keyword evidence="7 9" id="KW-0472">Membrane</keyword>
<dbReference type="InterPro" id="IPR052157">
    <property type="entry name" value="BCAA_transport_permease"/>
</dbReference>
<evidence type="ECO:0000313" key="11">
    <source>
        <dbReference type="Proteomes" id="UP000193083"/>
    </source>
</evidence>
<feature type="transmembrane region" description="Helical" evidence="9">
    <location>
        <begin position="225"/>
        <end position="249"/>
    </location>
</feature>
<keyword evidence="11" id="KW-1185">Reference proteome</keyword>
<feature type="transmembrane region" description="Helical" evidence="9">
    <location>
        <begin position="140"/>
        <end position="159"/>
    </location>
</feature>
<reference evidence="10 11" key="1">
    <citation type="submission" date="2017-04" db="EMBL/GenBank/DDBJ databases">
        <authorList>
            <person name="Afonso C.L."/>
            <person name="Miller P.J."/>
            <person name="Scott M.A."/>
            <person name="Spackman E."/>
            <person name="Goraichik I."/>
            <person name="Dimitrov K.M."/>
            <person name="Suarez D.L."/>
            <person name="Swayne D.E."/>
        </authorList>
    </citation>
    <scope>NUCLEOTIDE SEQUENCE [LARGE SCALE GENOMIC DNA]</scope>
    <source>
        <strain evidence="10 11">B5P</strain>
    </source>
</reference>
<accession>A0A1X7PJD7</accession>
<dbReference type="Proteomes" id="UP000193083">
    <property type="component" value="Unassembled WGS sequence"/>
</dbReference>
<organism evidence="10 11">
    <name type="scientific">Mesorhizobium australicum</name>
    <dbReference type="NCBI Taxonomy" id="536018"/>
    <lineage>
        <taxon>Bacteria</taxon>
        <taxon>Pseudomonadati</taxon>
        <taxon>Pseudomonadota</taxon>
        <taxon>Alphaproteobacteria</taxon>
        <taxon>Hyphomicrobiales</taxon>
        <taxon>Phyllobacteriaceae</taxon>
        <taxon>Mesorhizobium</taxon>
    </lineage>
</organism>
<dbReference type="GO" id="GO:0005886">
    <property type="term" value="C:plasma membrane"/>
    <property type="evidence" value="ECO:0007669"/>
    <property type="project" value="UniProtKB-SubCell"/>
</dbReference>
<dbReference type="GO" id="GO:0006865">
    <property type="term" value="P:amino acid transport"/>
    <property type="evidence" value="ECO:0007669"/>
    <property type="project" value="UniProtKB-KW"/>
</dbReference>
<evidence type="ECO:0000256" key="1">
    <source>
        <dbReference type="ARBA" id="ARBA00004651"/>
    </source>
</evidence>
<dbReference type="GO" id="GO:0022857">
    <property type="term" value="F:transmembrane transporter activity"/>
    <property type="evidence" value="ECO:0007669"/>
    <property type="project" value="InterPro"/>
</dbReference>
<keyword evidence="2" id="KW-0813">Transport</keyword>
<feature type="transmembrane region" description="Helical" evidence="9">
    <location>
        <begin position="34"/>
        <end position="54"/>
    </location>
</feature>
<dbReference type="Pfam" id="PF02653">
    <property type="entry name" value="BPD_transp_2"/>
    <property type="match status" value="1"/>
</dbReference>
<feature type="transmembrane region" description="Helical" evidence="9">
    <location>
        <begin position="6"/>
        <end position="27"/>
    </location>
</feature>
<dbReference type="EMBL" id="FXBL01000004">
    <property type="protein sequence ID" value="SMH51783.1"/>
    <property type="molecule type" value="Genomic_DNA"/>
</dbReference>
<gene>
    <name evidence="10" type="ORF">SAMN02982922_4522</name>
</gene>